<evidence type="ECO:0000313" key="5">
    <source>
        <dbReference type="Proteomes" id="UP000886520"/>
    </source>
</evidence>
<dbReference type="InterPro" id="IPR051374">
    <property type="entry name" value="Ataxin-10/CTR86_families"/>
</dbReference>
<dbReference type="AlphaFoldDB" id="A0A9D4UDF3"/>
<evidence type="ECO:0000259" key="3">
    <source>
        <dbReference type="Pfam" id="PF09759"/>
    </source>
</evidence>
<dbReference type="OrthoDB" id="379794at2759"/>
<protein>
    <recommendedName>
        <fullName evidence="3">Ataxin-10 domain-containing protein</fullName>
    </recommendedName>
</protein>
<gene>
    <name evidence="4" type="ORF">GOP47_0020397</name>
</gene>
<dbReference type="PANTHER" id="PTHR13255:SF0">
    <property type="entry name" value="ATAXIN-10"/>
    <property type="match status" value="1"/>
</dbReference>
<name>A0A9D4UDF3_ADICA</name>
<dbReference type="Proteomes" id="UP000886520">
    <property type="component" value="Chromosome 19"/>
</dbReference>
<dbReference type="InterPro" id="IPR011989">
    <property type="entry name" value="ARM-like"/>
</dbReference>
<evidence type="ECO:0000256" key="2">
    <source>
        <dbReference type="ARBA" id="ARBA00023306"/>
    </source>
</evidence>
<dbReference type="EMBL" id="JABFUD020000019">
    <property type="protein sequence ID" value="KAI5065702.1"/>
    <property type="molecule type" value="Genomic_DNA"/>
</dbReference>
<dbReference type="GO" id="GO:0005829">
    <property type="term" value="C:cytosol"/>
    <property type="evidence" value="ECO:0007669"/>
    <property type="project" value="TreeGrafter"/>
</dbReference>
<sequence>MAEEEEAVSQLGIVLRCSSDDEETKTGALRRLIVLSRSPAVRNVLASHDAVPSLVPLIAQDTSSLLLLLNLLRNLCAGDRSNQDGFLRSNGVHFVARVVNRALDLVRMEMEAVSTLQICLQLLGNACGAGEAQRDAAWKAFFPDTFRTLALLKDESKIMEPLSMVIYTCSHGNFHRLKDLCIQDGAVVLSSCLQAVAPNRALCGSDSDWICLLTLDLCSEKSLVPLLFRSLQGPSEESIPECQFTTEQATLLSCLLDVLGEEHSHDIVQNSKIDVLAIIEFLAQILRYASHAYFTSLLTTSSAVAHATGPCGIPVIDVLGYTLELFKVLSGFDCGDQKSGSRFGRSSVVGKLLEDGVIELCIELLKKLGPPELIVRAMQRSNAHDSGHEHNGKDTQEGLQLIIGYAKDPLNATTATLPYRGYRRDLVAVIGNAAYQNRAVQDEVRHLGGLFLLLQQCVTDEANPFLREWGLWAVRNLVDNNIENSKELSELQMRGSLTPTELAEMGYKVEVDPKLGRPKLVNMPSKDG</sequence>
<dbReference type="PANTHER" id="PTHR13255">
    <property type="entry name" value="ATAXIN-10"/>
    <property type="match status" value="1"/>
</dbReference>
<proteinExistence type="predicted"/>
<dbReference type="InterPro" id="IPR019156">
    <property type="entry name" value="Ataxin-10_domain"/>
</dbReference>
<keyword evidence="2" id="KW-0131">Cell cycle</keyword>
<dbReference type="SUPFAM" id="SSF48371">
    <property type="entry name" value="ARM repeat"/>
    <property type="match status" value="1"/>
</dbReference>
<evidence type="ECO:0000313" key="4">
    <source>
        <dbReference type="EMBL" id="KAI5065702.1"/>
    </source>
</evidence>
<dbReference type="Pfam" id="PF09759">
    <property type="entry name" value="Atx10homo_assoc"/>
    <property type="match status" value="1"/>
</dbReference>
<organism evidence="4 5">
    <name type="scientific">Adiantum capillus-veneris</name>
    <name type="common">Maidenhair fern</name>
    <dbReference type="NCBI Taxonomy" id="13818"/>
    <lineage>
        <taxon>Eukaryota</taxon>
        <taxon>Viridiplantae</taxon>
        <taxon>Streptophyta</taxon>
        <taxon>Embryophyta</taxon>
        <taxon>Tracheophyta</taxon>
        <taxon>Polypodiopsida</taxon>
        <taxon>Polypodiidae</taxon>
        <taxon>Polypodiales</taxon>
        <taxon>Pteridineae</taxon>
        <taxon>Pteridaceae</taxon>
        <taxon>Vittarioideae</taxon>
        <taxon>Adiantum</taxon>
    </lineage>
</organism>
<evidence type="ECO:0000256" key="1">
    <source>
        <dbReference type="ARBA" id="ARBA00022618"/>
    </source>
</evidence>
<comment type="caution">
    <text evidence="4">The sequence shown here is derived from an EMBL/GenBank/DDBJ whole genome shotgun (WGS) entry which is preliminary data.</text>
</comment>
<feature type="domain" description="Ataxin-10" evidence="3">
    <location>
        <begin position="422"/>
        <end position="520"/>
    </location>
</feature>
<reference evidence="4" key="1">
    <citation type="submission" date="2021-01" db="EMBL/GenBank/DDBJ databases">
        <title>Adiantum capillus-veneris genome.</title>
        <authorList>
            <person name="Fang Y."/>
            <person name="Liao Q."/>
        </authorList>
    </citation>
    <scope>NUCLEOTIDE SEQUENCE</scope>
    <source>
        <strain evidence="4">H3</strain>
        <tissue evidence="4">Leaf</tissue>
    </source>
</reference>
<dbReference type="Gene3D" id="1.25.10.10">
    <property type="entry name" value="Leucine-rich Repeat Variant"/>
    <property type="match status" value="2"/>
</dbReference>
<dbReference type="InterPro" id="IPR016024">
    <property type="entry name" value="ARM-type_fold"/>
</dbReference>
<keyword evidence="5" id="KW-1185">Reference proteome</keyword>
<keyword evidence="1" id="KW-0132">Cell division</keyword>
<accession>A0A9D4UDF3</accession>
<dbReference type="GO" id="GO:0051301">
    <property type="term" value="P:cell division"/>
    <property type="evidence" value="ECO:0007669"/>
    <property type="project" value="UniProtKB-KW"/>
</dbReference>